<dbReference type="AlphaFoldDB" id="A0A1F5YR23"/>
<reference evidence="1 2" key="1">
    <citation type="journal article" date="2016" name="Nat. Commun.">
        <title>Thousands of microbial genomes shed light on interconnected biogeochemical processes in an aquifer system.</title>
        <authorList>
            <person name="Anantharaman K."/>
            <person name="Brown C.T."/>
            <person name="Hug L.A."/>
            <person name="Sharon I."/>
            <person name="Castelle C.J."/>
            <person name="Probst A.J."/>
            <person name="Thomas B.C."/>
            <person name="Singh A."/>
            <person name="Wilkins M.J."/>
            <person name="Karaoz U."/>
            <person name="Brodie E.L."/>
            <person name="Williams K.H."/>
            <person name="Hubbard S.S."/>
            <person name="Banfield J.F."/>
        </authorList>
    </citation>
    <scope>NUCLEOTIDE SEQUENCE [LARGE SCALE GENOMIC DNA]</scope>
</reference>
<name>A0A1F5YR23_9BACT</name>
<comment type="caution">
    <text evidence="1">The sequence shown here is derived from an EMBL/GenBank/DDBJ whole genome shotgun (WGS) entry which is preliminary data.</text>
</comment>
<gene>
    <name evidence="1" type="ORF">A2Z33_02065</name>
</gene>
<evidence type="ECO:0000313" key="2">
    <source>
        <dbReference type="Proteomes" id="UP000178448"/>
    </source>
</evidence>
<evidence type="ECO:0000313" key="1">
    <source>
        <dbReference type="EMBL" id="OGG02555.1"/>
    </source>
</evidence>
<proteinExistence type="predicted"/>
<organism evidence="1 2">
    <name type="scientific">Candidatus Gottesmanbacteria bacterium RBG_16_52_11</name>
    <dbReference type="NCBI Taxonomy" id="1798374"/>
    <lineage>
        <taxon>Bacteria</taxon>
        <taxon>Candidatus Gottesmaniibacteriota</taxon>
    </lineage>
</organism>
<dbReference type="EMBL" id="MFJD01000007">
    <property type="protein sequence ID" value="OGG02555.1"/>
    <property type="molecule type" value="Genomic_DNA"/>
</dbReference>
<dbReference type="Proteomes" id="UP000178448">
    <property type="component" value="Unassembled WGS sequence"/>
</dbReference>
<protein>
    <submittedName>
        <fullName evidence="1">Uncharacterized protein</fullName>
    </submittedName>
</protein>
<sequence>MAENPIDTPPLSGLLDPKGGTTIPIPDVGELKLDRINGYVFQAAQQMFERPDLAKVPAGELFRILQEAKVVSYDQEANLGIPGKIISMSDDSIRESINLKGNAALRLYGQEGYDLKKITRWSGKDPLKFNILTVISPQLSEMKMESNAFKVEGIIQPLTCLLLKEMPAESDMRTIDLGSEPPFAMIRPIQFQPSSV</sequence>
<accession>A0A1F5YR23</accession>